<organism evidence="1 2">
    <name type="scientific">Clunio marinus</name>
    <dbReference type="NCBI Taxonomy" id="568069"/>
    <lineage>
        <taxon>Eukaryota</taxon>
        <taxon>Metazoa</taxon>
        <taxon>Ecdysozoa</taxon>
        <taxon>Arthropoda</taxon>
        <taxon>Hexapoda</taxon>
        <taxon>Insecta</taxon>
        <taxon>Pterygota</taxon>
        <taxon>Neoptera</taxon>
        <taxon>Endopterygota</taxon>
        <taxon>Diptera</taxon>
        <taxon>Nematocera</taxon>
        <taxon>Chironomoidea</taxon>
        <taxon>Chironomidae</taxon>
        <taxon>Clunio</taxon>
    </lineage>
</organism>
<proteinExistence type="predicted"/>
<dbReference type="Proteomes" id="UP000183832">
    <property type="component" value="Unassembled WGS sequence"/>
</dbReference>
<evidence type="ECO:0000313" key="1">
    <source>
        <dbReference type="EMBL" id="CRK89577.1"/>
    </source>
</evidence>
<gene>
    <name evidence="1" type="ORF">CLUMA_CG003308</name>
</gene>
<reference evidence="1 2" key="1">
    <citation type="submission" date="2015-04" db="EMBL/GenBank/DDBJ databases">
        <authorList>
            <person name="Syromyatnikov M.Y."/>
            <person name="Popov V.N."/>
        </authorList>
    </citation>
    <scope>NUCLEOTIDE SEQUENCE [LARGE SCALE GENOMIC DNA]</scope>
</reference>
<dbReference type="EMBL" id="CVRI01000013">
    <property type="protein sequence ID" value="CRK89577.1"/>
    <property type="molecule type" value="Genomic_DNA"/>
</dbReference>
<evidence type="ECO:0000313" key="2">
    <source>
        <dbReference type="Proteomes" id="UP000183832"/>
    </source>
</evidence>
<keyword evidence="2" id="KW-1185">Reference proteome</keyword>
<protein>
    <submittedName>
        <fullName evidence="1">CLUMA_CG003308, isoform A</fullName>
    </submittedName>
</protein>
<sequence>MEENRLFCRERKQKEFLCFLRNDYFVGLRMNASCERLVLWFKTKCSLTQHCKATSLPFNHQRFYSMVDDFRKVKNETNNQEMKEKREKNFYKS</sequence>
<accession>A0A1J1HTS8</accession>
<name>A0A1J1HTS8_9DIPT</name>
<dbReference type="AlphaFoldDB" id="A0A1J1HTS8"/>